<gene>
    <name evidence="1" type="ORF">GF359_04460</name>
</gene>
<dbReference type="AlphaFoldDB" id="A0A9D5K976"/>
<evidence type="ECO:0000313" key="1">
    <source>
        <dbReference type="EMBL" id="MBD3364449.1"/>
    </source>
</evidence>
<organism evidence="1 2">
    <name type="scientific">candidate division WOR-3 bacterium</name>
    <dbReference type="NCBI Taxonomy" id="2052148"/>
    <lineage>
        <taxon>Bacteria</taxon>
        <taxon>Bacteria division WOR-3</taxon>
    </lineage>
</organism>
<dbReference type="InterPro" id="IPR001611">
    <property type="entry name" value="Leu-rich_rpt"/>
</dbReference>
<dbReference type="EMBL" id="WJKJ01000145">
    <property type="protein sequence ID" value="MBD3364449.1"/>
    <property type="molecule type" value="Genomic_DNA"/>
</dbReference>
<dbReference type="GO" id="GO:0019005">
    <property type="term" value="C:SCF ubiquitin ligase complex"/>
    <property type="evidence" value="ECO:0007669"/>
    <property type="project" value="TreeGrafter"/>
</dbReference>
<dbReference type="GO" id="GO:0031146">
    <property type="term" value="P:SCF-dependent proteasomal ubiquitin-dependent protein catabolic process"/>
    <property type="evidence" value="ECO:0007669"/>
    <property type="project" value="TreeGrafter"/>
</dbReference>
<proteinExistence type="predicted"/>
<dbReference type="InterPro" id="IPR032675">
    <property type="entry name" value="LRR_dom_sf"/>
</dbReference>
<evidence type="ECO:0008006" key="3">
    <source>
        <dbReference type="Google" id="ProtNLM"/>
    </source>
</evidence>
<sequence length="346" mass="38999">MVGKSFNKLAALSLCAGLVLLGCRGYNRRFIIISDENGERDSIEVTGLTAGEDYLSIHDYYVQWEGQDSVRIRNTDEFFYLDGKVAGANLGKIDPSEITDTNDILTLQMVQPYYFSALSRFPNLRALSCYAINQNDLAALKDAAGIELLDVFGPGVSDSGLRYLSNFKNLRHLCLCENKVTDEGLRYLSDLKNLTSLDLEFTHCTDEGISYLKDLTSLRRLNLGLVHVSEKGLTHLSAMKNLRELHIWGQDISDEGLRYLADLPRLRKLSLQYTSITSRGISFLKDLKHLKELTLTFTPLVDENLAALHELTNIRVLRVGELDISPDDLEELRRTLPRCDIDYVGN</sequence>
<reference evidence="1" key="1">
    <citation type="submission" date="2019-11" db="EMBL/GenBank/DDBJ databases">
        <title>Microbial mats filling the niche in hypersaline microbial mats.</title>
        <authorList>
            <person name="Wong H.L."/>
            <person name="Macleod F.I."/>
            <person name="White R.A. III"/>
            <person name="Burns B.P."/>
        </authorList>
    </citation>
    <scope>NUCLEOTIDE SEQUENCE</scope>
    <source>
        <strain evidence="1">Bin_327</strain>
    </source>
</reference>
<dbReference type="InterPro" id="IPR006553">
    <property type="entry name" value="Leu-rich_rpt_Cys-con_subtyp"/>
</dbReference>
<comment type="caution">
    <text evidence="1">The sequence shown here is derived from an EMBL/GenBank/DDBJ whole genome shotgun (WGS) entry which is preliminary data.</text>
</comment>
<dbReference type="Proteomes" id="UP000630660">
    <property type="component" value="Unassembled WGS sequence"/>
</dbReference>
<dbReference type="SUPFAM" id="SSF52047">
    <property type="entry name" value="RNI-like"/>
    <property type="match status" value="1"/>
</dbReference>
<protein>
    <recommendedName>
        <fullName evidence="3">Leucine-rich repeat domain-containing protein</fullName>
    </recommendedName>
</protein>
<accession>A0A9D5K976</accession>
<dbReference type="PROSITE" id="PS51257">
    <property type="entry name" value="PROKAR_LIPOPROTEIN"/>
    <property type="match status" value="1"/>
</dbReference>
<dbReference type="Gene3D" id="3.80.10.10">
    <property type="entry name" value="Ribonuclease Inhibitor"/>
    <property type="match status" value="3"/>
</dbReference>
<evidence type="ECO:0000313" key="2">
    <source>
        <dbReference type="Proteomes" id="UP000630660"/>
    </source>
</evidence>
<name>A0A9D5K976_UNCW3</name>
<dbReference type="Pfam" id="PF13516">
    <property type="entry name" value="LRR_6"/>
    <property type="match status" value="1"/>
</dbReference>
<dbReference type="SMART" id="SM00367">
    <property type="entry name" value="LRR_CC"/>
    <property type="match status" value="2"/>
</dbReference>
<dbReference type="PANTHER" id="PTHR13318">
    <property type="entry name" value="PARTNER OF PAIRED, ISOFORM B-RELATED"/>
    <property type="match status" value="1"/>
</dbReference>